<dbReference type="Proteomes" id="UP000463224">
    <property type="component" value="Unassembled WGS sequence"/>
</dbReference>
<evidence type="ECO:0000256" key="1">
    <source>
        <dbReference type="ARBA" id="ARBA00004141"/>
    </source>
</evidence>
<evidence type="ECO:0000256" key="2">
    <source>
        <dbReference type="ARBA" id="ARBA00022692"/>
    </source>
</evidence>
<feature type="transmembrane region" description="Helical" evidence="5">
    <location>
        <begin position="264"/>
        <end position="285"/>
    </location>
</feature>
<dbReference type="PANTHER" id="PTHR10846">
    <property type="entry name" value="SODIUM/POTASSIUM/CALCIUM EXCHANGER"/>
    <property type="match status" value="1"/>
</dbReference>
<comment type="subcellular location">
    <subcellularLocation>
        <location evidence="1">Membrane</location>
        <topology evidence="1">Multi-pass membrane protein</topology>
    </subcellularLocation>
</comment>
<feature type="transmembrane region" description="Helical" evidence="5">
    <location>
        <begin position="67"/>
        <end position="92"/>
    </location>
</feature>
<organism evidence="7 8">
    <name type="scientific">Nitratireductor arenosus</name>
    <dbReference type="NCBI Taxonomy" id="2682096"/>
    <lineage>
        <taxon>Bacteria</taxon>
        <taxon>Pseudomonadati</taxon>
        <taxon>Pseudomonadota</taxon>
        <taxon>Alphaproteobacteria</taxon>
        <taxon>Hyphomicrobiales</taxon>
        <taxon>Phyllobacteriaceae</taxon>
        <taxon>Nitratireductor</taxon>
    </lineage>
</organism>
<dbReference type="Pfam" id="PF01699">
    <property type="entry name" value="Na_Ca_ex"/>
    <property type="match status" value="2"/>
</dbReference>
<feature type="transmembrane region" description="Helical" evidence="5">
    <location>
        <begin position="233"/>
        <end position="258"/>
    </location>
</feature>
<evidence type="ECO:0000256" key="5">
    <source>
        <dbReference type="SAM" id="Phobius"/>
    </source>
</evidence>
<keyword evidence="2 5" id="KW-0812">Transmembrane</keyword>
<dbReference type="GO" id="GO:0006874">
    <property type="term" value="P:intracellular calcium ion homeostasis"/>
    <property type="evidence" value="ECO:0007669"/>
    <property type="project" value="TreeGrafter"/>
</dbReference>
<dbReference type="EMBL" id="WPHG01000011">
    <property type="protein sequence ID" value="MVB00115.1"/>
    <property type="molecule type" value="Genomic_DNA"/>
</dbReference>
<dbReference type="Gene3D" id="1.20.1420.30">
    <property type="entry name" value="NCX, central ion-binding region"/>
    <property type="match status" value="1"/>
</dbReference>
<keyword evidence="4 5" id="KW-0472">Membrane</keyword>
<feature type="transmembrane region" description="Helical" evidence="5">
    <location>
        <begin position="165"/>
        <end position="187"/>
    </location>
</feature>
<keyword evidence="3 5" id="KW-1133">Transmembrane helix</keyword>
<evidence type="ECO:0000256" key="4">
    <source>
        <dbReference type="ARBA" id="ARBA00023136"/>
    </source>
</evidence>
<proteinExistence type="predicted"/>
<dbReference type="AlphaFoldDB" id="A0A844QNF4"/>
<evidence type="ECO:0000256" key="3">
    <source>
        <dbReference type="ARBA" id="ARBA00022989"/>
    </source>
</evidence>
<dbReference type="GO" id="GO:0005262">
    <property type="term" value="F:calcium channel activity"/>
    <property type="evidence" value="ECO:0007669"/>
    <property type="project" value="TreeGrafter"/>
</dbReference>
<feature type="transmembrane region" description="Helical" evidence="5">
    <location>
        <begin position="294"/>
        <end position="312"/>
    </location>
</feature>
<dbReference type="NCBIfam" id="TIGR00367">
    <property type="entry name" value="calcium/sodium antiporter"/>
    <property type="match status" value="1"/>
</dbReference>
<dbReference type="GO" id="GO:0005886">
    <property type="term" value="C:plasma membrane"/>
    <property type="evidence" value="ECO:0007669"/>
    <property type="project" value="TreeGrafter"/>
</dbReference>
<evidence type="ECO:0000259" key="6">
    <source>
        <dbReference type="Pfam" id="PF01699"/>
    </source>
</evidence>
<feature type="transmembrane region" description="Helical" evidence="5">
    <location>
        <begin position="34"/>
        <end position="55"/>
    </location>
</feature>
<feature type="domain" description="Sodium/calcium exchanger membrane region" evidence="6">
    <location>
        <begin position="168"/>
        <end position="308"/>
    </location>
</feature>
<sequence>MRDIVFVIVGFILLFGGGELLVRGAVSAARRFGVAELVIGLTVVGFGTSMPELLVSVEAALKGRPEIAIGNVVGSNMANVLLIGGVTAMLAPSGGWGGDVRRDVILMLFATALLLLAAACGVLPAWGGLLLTLLLGAYLYAHYRASRTGGEADGGTVVVAPKKPAWLAAALLAAGLALLFVGADLLVEGASRIALALGVSEAVVGLSIVAIGTSLPELATSVVAAWRGRAGVAIGNIVGSNIFNILGILGVTALVAPLPISERFWRIDVPLVLAVSLAFAAMLVLRDRLGRKTGFVMLAAYIAYTIGLYTVSG</sequence>
<evidence type="ECO:0000313" key="7">
    <source>
        <dbReference type="EMBL" id="MVB00115.1"/>
    </source>
</evidence>
<evidence type="ECO:0000313" key="8">
    <source>
        <dbReference type="Proteomes" id="UP000463224"/>
    </source>
</evidence>
<dbReference type="InterPro" id="IPR004837">
    <property type="entry name" value="NaCa_Exmemb"/>
</dbReference>
<dbReference type="GO" id="GO:0008273">
    <property type="term" value="F:calcium, potassium:sodium antiporter activity"/>
    <property type="evidence" value="ECO:0007669"/>
    <property type="project" value="TreeGrafter"/>
</dbReference>
<gene>
    <name evidence="7" type="ORF">GN330_22980</name>
</gene>
<dbReference type="Gene3D" id="6.10.280.80">
    <property type="entry name" value="NCX, peripheral helical region"/>
    <property type="match status" value="1"/>
</dbReference>
<name>A0A844QNF4_9HYPH</name>
<comment type="caution">
    <text evidence="7">The sequence shown here is derived from an EMBL/GenBank/DDBJ whole genome shotgun (WGS) entry which is preliminary data.</text>
</comment>
<reference evidence="7 8" key="1">
    <citation type="submission" date="2019-12" db="EMBL/GenBank/DDBJ databases">
        <title>Nitratireductor arenosus sp. nov., Isolated from sea sand, Jeju island, South Korea.</title>
        <authorList>
            <person name="Kim W."/>
        </authorList>
    </citation>
    <scope>NUCLEOTIDE SEQUENCE [LARGE SCALE GENOMIC DNA]</scope>
    <source>
        <strain evidence="7 8">CAU 1489</strain>
    </source>
</reference>
<feature type="domain" description="Sodium/calcium exchanger membrane region" evidence="6">
    <location>
        <begin position="4"/>
        <end position="141"/>
    </location>
</feature>
<feature type="transmembrane region" description="Helical" evidence="5">
    <location>
        <begin position="104"/>
        <end position="137"/>
    </location>
</feature>
<dbReference type="RefSeq" id="WP_343041081.1">
    <property type="nucleotide sequence ID" value="NZ_WPHG01000011.1"/>
</dbReference>
<dbReference type="InterPro" id="IPR044880">
    <property type="entry name" value="NCX_ion-bd_dom_sf"/>
</dbReference>
<protein>
    <submittedName>
        <fullName evidence="7">Calcium/sodium antiporter</fullName>
    </submittedName>
</protein>
<dbReference type="InterPro" id="IPR004481">
    <property type="entry name" value="K/Na/Ca-exchanger"/>
</dbReference>
<accession>A0A844QNF4</accession>
<keyword evidence="8" id="KW-1185">Reference proteome</keyword>
<dbReference type="PANTHER" id="PTHR10846:SF8">
    <property type="entry name" value="INNER MEMBRANE PROTEIN YRBG"/>
    <property type="match status" value="1"/>
</dbReference>